<dbReference type="Proteomes" id="UP000469185">
    <property type="component" value="Unassembled WGS sequence"/>
</dbReference>
<dbReference type="SUPFAM" id="SSF54001">
    <property type="entry name" value="Cysteine proteinases"/>
    <property type="match status" value="1"/>
</dbReference>
<protein>
    <submittedName>
        <fullName evidence="2">Transglutaminase domain-containing protein</fullName>
    </submittedName>
</protein>
<evidence type="ECO:0000313" key="2">
    <source>
        <dbReference type="EMBL" id="NED96525.1"/>
    </source>
</evidence>
<keyword evidence="3" id="KW-1185">Reference proteome</keyword>
<dbReference type="EMBL" id="JAAGOB010000007">
    <property type="protein sequence ID" value="NED96525.1"/>
    <property type="molecule type" value="Genomic_DNA"/>
</dbReference>
<dbReference type="Pfam" id="PF01841">
    <property type="entry name" value="Transglut_core"/>
    <property type="match status" value="1"/>
</dbReference>
<organism evidence="2 3">
    <name type="scientific">Phytoactinopolyspora alkaliphila</name>
    <dbReference type="NCBI Taxonomy" id="1783498"/>
    <lineage>
        <taxon>Bacteria</taxon>
        <taxon>Bacillati</taxon>
        <taxon>Actinomycetota</taxon>
        <taxon>Actinomycetes</taxon>
        <taxon>Jiangellales</taxon>
        <taxon>Jiangellaceae</taxon>
        <taxon>Phytoactinopolyspora</taxon>
    </lineage>
</organism>
<proteinExistence type="predicted"/>
<gene>
    <name evidence="2" type="ORF">G1H11_14540</name>
</gene>
<dbReference type="InterPro" id="IPR038765">
    <property type="entry name" value="Papain-like_cys_pep_sf"/>
</dbReference>
<evidence type="ECO:0000313" key="3">
    <source>
        <dbReference type="Proteomes" id="UP000469185"/>
    </source>
</evidence>
<dbReference type="AlphaFoldDB" id="A0A6N9YNK8"/>
<comment type="caution">
    <text evidence="2">The sequence shown here is derived from an EMBL/GenBank/DDBJ whole genome shotgun (WGS) entry which is preliminary data.</text>
</comment>
<dbReference type="Gene3D" id="3.10.620.30">
    <property type="match status" value="1"/>
</dbReference>
<dbReference type="InterPro" id="IPR002931">
    <property type="entry name" value="Transglutaminase-like"/>
</dbReference>
<reference evidence="2 3" key="1">
    <citation type="submission" date="2020-02" db="EMBL/GenBank/DDBJ databases">
        <authorList>
            <person name="Li X.-J."/>
            <person name="Feng X.-M."/>
        </authorList>
    </citation>
    <scope>NUCLEOTIDE SEQUENCE [LARGE SCALE GENOMIC DNA]</scope>
    <source>
        <strain evidence="2 3">CGMCC 4.7225</strain>
    </source>
</reference>
<feature type="domain" description="Transglutaminase-like" evidence="1">
    <location>
        <begin position="92"/>
        <end position="151"/>
    </location>
</feature>
<accession>A0A6N9YNK8</accession>
<name>A0A6N9YNK8_9ACTN</name>
<sequence>MQSVLDFYARPAAMTSAGRHGTLFDELPGSVEEIAAMLPGLVIHEHMSQAYGYDLPDERRTSVHLRRVEALLERMLADDGEPLSVARPPEKRLAGNCRHFSVLLAATLRARGIPARARCGFGNYFGSGSHEDHWVGEYWNAQERRWVLVDAQIDDVLRGFLPIDFDTTDVPRDRFVIAGDAWVACRAGEADPSRFGFSMLGQGGLWWIAGNLIRDVAALNAVEMLPWDVWGAMPAADEPIDDDRLELFDRLAALTRSPDAGFTELHAVYQDDERIRIPDTVHNAILGRDETV</sequence>
<evidence type="ECO:0000259" key="1">
    <source>
        <dbReference type="Pfam" id="PF01841"/>
    </source>
</evidence>